<keyword evidence="2" id="KW-1185">Reference proteome</keyword>
<dbReference type="RefSeq" id="WP_210028496.1">
    <property type="nucleotide sequence ID" value="NZ_JAGINU010000001.1"/>
</dbReference>
<sequence length="56" mass="5570">MADRMPQSGAVLVALTSTDRTLRVAGEVGQGLSAGRGLGSSDGQVSVTIPAATTVR</sequence>
<gene>
    <name evidence="1" type="ORF">JOF36_003858</name>
</gene>
<name>A0ABS4VW67_9PSEU</name>
<evidence type="ECO:0000313" key="1">
    <source>
        <dbReference type="EMBL" id="MBP2368162.1"/>
    </source>
</evidence>
<organism evidence="1 2">
    <name type="scientific">Pseudonocardia parietis</name>
    <dbReference type="NCBI Taxonomy" id="570936"/>
    <lineage>
        <taxon>Bacteria</taxon>
        <taxon>Bacillati</taxon>
        <taxon>Actinomycetota</taxon>
        <taxon>Actinomycetes</taxon>
        <taxon>Pseudonocardiales</taxon>
        <taxon>Pseudonocardiaceae</taxon>
        <taxon>Pseudonocardia</taxon>
    </lineage>
</organism>
<dbReference type="Proteomes" id="UP001519295">
    <property type="component" value="Unassembled WGS sequence"/>
</dbReference>
<proteinExistence type="predicted"/>
<reference evidence="1 2" key="1">
    <citation type="submission" date="2021-03" db="EMBL/GenBank/DDBJ databases">
        <title>Sequencing the genomes of 1000 actinobacteria strains.</title>
        <authorList>
            <person name="Klenk H.-P."/>
        </authorList>
    </citation>
    <scope>NUCLEOTIDE SEQUENCE [LARGE SCALE GENOMIC DNA]</scope>
    <source>
        <strain evidence="1 2">DSM 45256</strain>
    </source>
</reference>
<dbReference type="EMBL" id="JAGINU010000001">
    <property type="protein sequence ID" value="MBP2368162.1"/>
    <property type="molecule type" value="Genomic_DNA"/>
</dbReference>
<protein>
    <submittedName>
        <fullName evidence="1">Uncharacterized protein</fullName>
    </submittedName>
</protein>
<comment type="caution">
    <text evidence="1">The sequence shown here is derived from an EMBL/GenBank/DDBJ whole genome shotgun (WGS) entry which is preliminary data.</text>
</comment>
<evidence type="ECO:0000313" key="2">
    <source>
        <dbReference type="Proteomes" id="UP001519295"/>
    </source>
</evidence>
<accession>A0ABS4VW67</accession>